<evidence type="ECO:0000313" key="4">
    <source>
        <dbReference type="Proteomes" id="UP000234275"/>
    </source>
</evidence>
<keyword evidence="2" id="KW-0732">Signal</keyword>
<keyword evidence="4" id="KW-1185">Reference proteome</keyword>
<protein>
    <recommendedName>
        <fullName evidence="5">Cell wall protein</fullName>
    </recommendedName>
</protein>
<feature type="chain" id="PRO_5014165647" description="Cell wall protein" evidence="2">
    <location>
        <begin position="26"/>
        <end position="232"/>
    </location>
</feature>
<evidence type="ECO:0000313" key="3">
    <source>
        <dbReference type="EMBL" id="PLB52896.1"/>
    </source>
</evidence>
<dbReference type="GeneID" id="36559814"/>
<evidence type="ECO:0000256" key="2">
    <source>
        <dbReference type="SAM" id="SignalP"/>
    </source>
</evidence>
<feature type="signal peptide" evidence="2">
    <location>
        <begin position="1"/>
        <end position="25"/>
    </location>
</feature>
<comment type="caution">
    <text evidence="3">The sequence shown here is derived from an EMBL/GenBank/DDBJ whole genome shotgun (WGS) entry which is preliminary data.</text>
</comment>
<proteinExistence type="predicted"/>
<feature type="region of interest" description="Disordered" evidence="1">
    <location>
        <begin position="68"/>
        <end position="211"/>
    </location>
</feature>
<evidence type="ECO:0000256" key="1">
    <source>
        <dbReference type="SAM" id="MobiDB-lite"/>
    </source>
</evidence>
<dbReference type="AlphaFoldDB" id="A0A2I2GJ43"/>
<dbReference type="STRING" id="1392250.A0A2I2GJ43"/>
<dbReference type="VEuPathDB" id="FungiDB:P170DRAFT_462727"/>
<feature type="compositionally biased region" description="Low complexity" evidence="1">
    <location>
        <begin position="140"/>
        <end position="211"/>
    </location>
</feature>
<feature type="compositionally biased region" description="Low complexity" evidence="1">
    <location>
        <begin position="89"/>
        <end position="101"/>
    </location>
</feature>
<sequence length="232" mass="23236">MASIMRNKLLALVAVWFYLVVTVVADSTVELGNMIDDRAALEGAVYVEPGLLPRDEHLTVTVTDTVCATQSPGIPPTTLITAPQPPATVTPTSVTGPAPTSQKPPVSSESHGGHTTGTAPEASTMSTVQHTETPGPSFPPSTSVSPGSQSSTHASSQTTGPALPSTSPVTSVGHSSSHPVSSQTTESASTGTAPSSSHSSTAPPLSNDASAQGGMKGALLALGLTFVGFLAV</sequence>
<name>A0A2I2GJ43_9EURO</name>
<evidence type="ECO:0008006" key="5">
    <source>
        <dbReference type="Google" id="ProtNLM"/>
    </source>
</evidence>
<dbReference type="Proteomes" id="UP000234275">
    <property type="component" value="Unassembled WGS sequence"/>
</dbReference>
<organism evidence="3 4">
    <name type="scientific">Aspergillus steynii IBT 23096</name>
    <dbReference type="NCBI Taxonomy" id="1392250"/>
    <lineage>
        <taxon>Eukaryota</taxon>
        <taxon>Fungi</taxon>
        <taxon>Dikarya</taxon>
        <taxon>Ascomycota</taxon>
        <taxon>Pezizomycotina</taxon>
        <taxon>Eurotiomycetes</taxon>
        <taxon>Eurotiomycetidae</taxon>
        <taxon>Eurotiales</taxon>
        <taxon>Aspergillaceae</taxon>
        <taxon>Aspergillus</taxon>
        <taxon>Aspergillus subgen. Circumdati</taxon>
    </lineage>
</organism>
<feature type="compositionally biased region" description="Polar residues" evidence="1">
    <location>
        <begin position="116"/>
        <end position="134"/>
    </location>
</feature>
<gene>
    <name evidence="3" type="ORF">P170DRAFT_462727</name>
</gene>
<dbReference type="RefSeq" id="XP_024708198.1">
    <property type="nucleotide sequence ID" value="XM_024852116.1"/>
</dbReference>
<accession>A0A2I2GJ43</accession>
<dbReference type="OrthoDB" id="4506622at2759"/>
<reference evidence="3 4" key="1">
    <citation type="submission" date="2016-12" db="EMBL/GenBank/DDBJ databases">
        <title>The genomes of Aspergillus section Nigri reveals drivers in fungal speciation.</title>
        <authorList>
            <consortium name="DOE Joint Genome Institute"/>
            <person name="Vesth T.C."/>
            <person name="Nybo J."/>
            <person name="Theobald S."/>
            <person name="Brandl J."/>
            <person name="Frisvad J.C."/>
            <person name="Nielsen K.F."/>
            <person name="Lyhne E.K."/>
            <person name="Kogle M.E."/>
            <person name="Kuo A."/>
            <person name="Riley R."/>
            <person name="Clum A."/>
            <person name="Nolan M."/>
            <person name="Lipzen A."/>
            <person name="Salamov A."/>
            <person name="Henrissat B."/>
            <person name="Wiebenga A."/>
            <person name="De Vries R.P."/>
            <person name="Grigoriev I.V."/>
            <person name="Mortensen U.H."/>
            <person name="Andersen M.R."/>
            <person name="Baker S.E."/>
        </authorList>
    </citation>
    <scope>NUCLEOTIDE SEQUENCE [LARGE SCALE GENOMIC DNA]</scope>
    <source>
        <strain evidence="3 4">IBT 23096</strain>
    </source>
</reference>
<dbReference type="EMBL" id="MSFO01000002">
    <property type="protein sequence ID" value="PLB52896.1"/>
    <property type="molecule type" value="Genomic_DNA"/>
</dbReference>